<evidence type="ECO:0000313" key="8">
    <source>
        <dbReference type="EMBL" id="GHO44617.1"/>
    </source>
</evidence>
<keyword evidence="6 7" id="KW-0472">Membrane</keyword>
<dbReference type="PANTHER" id="PTHR43663">
    <property type="entry name" value="CHROMATE TRANSPORT PROTEIN-RELATED"/>
    <property type="match status" value="1"/>
</dbReference>
<dbReference type="GO" id="GO:0015109">
    <property type="term" value="F:chromate transmembrane transporter activity"/>
    <property type="evidence" value="ECO:0007669"/>
    <property type="project" value="InterPro"/>
</dbReference>
<accession>A0A8J3I1P4</accession>
<evidence type="ECO:0000256" key="3">
    <source>
        <dbReference type="ARBA" id="ARBA00022475"/>
    </source>
</evidence>
<evidence type="ECO:0008006" key="10">
    <source>
        <dbReference type="Google" id="ProtNLM"/>
    </source>
</evidence>
<keyword evidence="3" id="KW-1003">Cell membrane</keyword>
<evidence type="ECO:0000313" key="9">
    <source>
        <dbReference type="Proteomes" id="UP000612362"/>
    </source>
</evidence>
<evidence type="ECO:0000256" key="5">
    <source>
        <dbReference type="ARBA" id="ARBA00022989"/>
    </source>
</evidence>
<dbReference type="RefSeq" id="WP_220193997.1">
    <property type="nucleotide sequence ID" value="NZ_BNJF01000001.1"/>
</dbReference>
<feature type="transmembrane region" description="Helical" evidence="7">
    <location>
        <begin position="91"/>
        <end position="115"/>
    </location>
</feature>
<comment type="subcellular location">
    <subcellularLocation>
        <location evidence="1">Cell membrane</location>
        <topology evidence="1">Multi-pass membrane protein</topology>
    </subcellularLocation>
</comment>
<dbReference type="PANTHER" id="PTHR43663:SF1">
    <property type="entry name" value="CHROMATE TRANSPORTER"/>
    <property type="match status" value="1"/>
</dbReference>
<proteinExistence type="inferred from homology"/>
<keyword evidence="5 7" id="KW-1133">Transmembrane helix</keyword>
<keyword evidence="4 7" id="KW-0812">Transmembrane</keyword>
<evidence type="ECO:0000256" key="4">
    <source>
        <dbReference type="ARBA" id="ARBA00022692"/>
    </source>
</evidence>
<feature type="transmembrane region" description="Helical" evidence="7">
    <location>
        <begin position="64"/>
        <end position="84"/>
    </location>
</feature>
<protein>
    <recommendedName>
        <fullName evidence="10">Chromate transporter</fullName>
    </recommendedName>
</protein>
<name>A0A8J3I1P4_9CHLR</name>
<evidence type="ECO:0000256" key="1">
    <source>
        <dbReference type="ARBA" id="ARBA00004651"/>
    </source>
</evidence>
<evidence type="ECO:0000256" key="2">
    <source>
        <dbReference type="ARBA" id="ARBA00005262"/>
    </source>
</evidence>
<keyword evidence="9" id="KW-1185">Reference proteome</keyword>
<dbReference type="Proteomes" id="UP000612362">
    <property type="component" value="Unassembled WGS sequence"/>
</dbReference>
<organism evidence="8 9">
    <name type="scientific">Ktedonospora formicarum</name>
    <dbReference type="NCBI Taxonomy" id="2778364"/>
    <lineage>
        <taxon>Bacteria</taxon>
        <taxon>Bacillati</taxon>
        <taxon>Chloroflexota</taxon>
        <taxon>Ktedonobacteria</taxon>
        <taxon>Ktedonobacterales</taxon>
        <taxon>Ktedonobacteraceae</taxon>
        <taxon>Ktedonospora</taxon>
    </lineage>
</organism>
<dbReference type="Pfam" id="PF02417">
    <property type="entry name" value="Chromate_transp"/>
    <property type="match status" value="1"/>
</dbReference>
<gene>
    <name evidence="8" type="ORF">KSX_27800</name>
</gene>
<dbReference type="EMBL" id="BNJF01000001">
    <property type="protein sequence ID" value="GHO44617.1"/>
    <property type="molecule type" value="Genomic_DNA"/>
</dbReference>
<evidence type="ECO:0000256" key="7">
    <source>
        <dbReference type="SAM" id="Phobius"/>
    </source>
</evidence>
<sequence length="224" mass="24064">MQTQTPPASSTRPPSIQPSNWKLLGLWSLIGLQSFGGGSSTTFLIQSTFIDKHHYITMEEYAHFWNLCVFNPGINLIGMTVLIGRKLGGTWGIVVSLTGLLLPSAGVTCLLTALFSSIQDNPVVQAVMRGVVPATAGLMLLVGARFAQPLLQQAHTEGWKTLLICSSLIIICAITIIVLQISVIPVLVGTALISMLIFTSWRGKPDEVARQAGNSEGPLKKEGR</sequence>
<reference evidence="8" key="1">
    <citation type="submission" date="2020-10" db="EMBL/GenBank/DDBJ databases">
        <title>Taxonomic study of unclassified bacteria belonging to the class Ktedonobacteria.</title>
        <authorList>
            <person name="Yabe S."/>
            <person name="Wang C.M."/>
            <person name="Zheng Y."/>
            <person name="Sakai Y."/>
            <person name="Cavaletti L."/>
            <person name="Monciardini P."/>
            <person name="Donadio S."/>
        </authorList>
    </citation>
    <scope>NUCLEOTIDE SEQUENCE</scope>
    <source>
        <strain evidence="8">SOSP1-1</strain>
    </source>
</reference>
<dbReference type="AlphaFoldDB" id="A0A8J3I1P4"/>
<comment type="similarity">
    <text evidence="2">Belongs to the chromate ion transporter (CHR) (TC 2.A.51) family.</text>
</comment>
<evidence type="ECO:0000256" key="6">
    <source>
        <dbReference type="ARBA" id="ARBA00023136"/>
    </source>
</evidence>
<dbReference type="GO" id="GO:0005886">
    <property type="term" value="C:plasma membrane"/>
    <property type="evidence" value="ECO:0007669"/>
    <property type="project" value="UniProtKB-SubCell"/>
</dbReference>
<dbReference type="InterPro" id="IPR052518">
    <property type="entry name" value="CHR_Transporter"/>
</dbReference>
<comment type="caution">
    <text evidence="8">The sequence shown here is derived from an EMBL/GenBank/DDBJ whole genome shotgun (WGS) entry which is preliminary data.</text>
</comment>
<feature type="transmembrane region" description="Helical" evidence="7">
    <location>
        <begin position="127"/>
        <end position="147"/>
    </location>
</feature>
<dbReference type="InterPro" id="IPR003370">
    <property type="entry name" value="Chromate_transpt"/>
</dbReference>